<feature type="transmembrane region" description="Helical" evidence="2">
    <location>
        <begin position="6"/>
        <end position="25"/>
    </location>
</feature>
<keyword evidence="2" id="KW-0472">Membrane</keyword>
<gene>
    <name evidence="3" type="ORF">PACLA_8A007004</name>
</gene>
<keyword evidence="2" id="KW-0812">Transmembrane</keyword>
<feature type="region of interest" description="Disordered" evidence="1">
    <location>
        <begin position="184"/>
        <end position="224"/>
    </location>
</feature>
<dbReference type="AlphaFoldDB" id="A0A7D9LGT1"/>
<accession>A0A7D9LGT1</accession>
<reference evidence="3" key="1">
    <citation type="submission" date="2020-04" db="EMBL/GenBank/DDBJ databases">
        <authorList>
            <person name="Alioto T."/>
            <person name="Alioto T."/>
            <person name="Gomez Garrido J."/>
        </authorList>
    </citation>
    <scope>NUCLEOTIDE SEQUENCE</scope>
    <source>
        <strain evidence="3">A484AB</strain>
    </source>
</reference>
<sequence length="263" mass="29192">MDPLWIGGILLAILILVLVLAYLLFYKEQSFEDAIASQQASSAILIQSKNSSGKANLKQRVKKPKKERPKSEGESEKISKQDDVVLEASEENDLPVLPKSLADEAASLFESIPGKPTAAESSEEEKPVQKPKKRARDKRKSDHNRGVVETPLPKEQEPAPVKEEIFVQESFVKTNAEQTLEGLPPMFDEEPLFPKEEPVIPAGSSGKKAKKSKGPKEKQSSAEHLDLKSLIEALETANLNHNEIQKLVDVLLDKQKSADQWKK</sequence>
<feature type="compositionally biased region" description="Basic and acidic residues" evidence="1">
    <location>
        <begin position="69"/>
        <end position="83"/>
    </location>
</feature>
<evidence type="ECO:0000313" key="4">
    <source>
        <dbReference type="Proteomes" id="UP001152795"/>
    </source>
</evidence>
<feature type="compositionally biased region" description="Acidic residues" evidence="1">
    <location>
        <begin position="84"/>
        <end position="93"/>
    </location>
</feature>
<name>A0A7D9LGT1_PARCT</name>
<feature type="compositionally biased region" description="Basic residues" evidence="1">
    <location>
        <begin position="129"/>
        <end position="138"/>
    </location>
</feature>
<keyword evidence="2" id="KW-1133">Transmembrane helix</keyword>
<feature type="non-terminal residue" evidence="3">
    <location>
        <position position="263"/>
    </location>
</feature>
<protein>
    <submittedName>
        <fullName evidence="3">Uncharacterized protein</fullName>
    </submittedName>
</protein>
<proteinExistence type="predicted"/>
<feature type="compositionally biased region" description="Basic and acidic residues" evidence="1">
    <location>
        <begin position="214"/>
        <end position="224"/>
    </location>
</feature>
<keyword evidence="4" id="KW-1185">Reference proteome</keyword>
<dbReference type="EMBL" id="CACRXK020018428">
    <property type="protein sequence ID" value="CAB4032464.1"/>
    <property type="molecule type" value="Genomic_DNA"/>
</dbReference>
<organism evidence="3 4">
    <name type="scientific">Paramuricea clavata</name>
    <name type="common">Red gorgonian</name>
    <name type="synonym">Violescent sea-whip</name>
    <dbReference type="NCBI Taxonomy" id="317549"/>
    <lineage>
        <taxon>Eukaryota</taxon>
        <taxon>Metazoa</taxon>
        <taxon>Cnidaria</taxon>
        <taxon>Anthozoa</taxon>
        <taxon>Octocorallia</taxon>
        <taxon>Malacalcyonacea</taxon>
        <taxon>Plexauridae</taxon>
        <taxon>Paramuricea</taxon>
    </lineage>
</organism>
<dbReference type="Proteomes" id="UP001152795">
    <property type="component" value="Unassembled WGS sequence"/>
</dbReference>
<comment type="caution">
    <text evidence="3">The sequence shown here is derived from an EMBL/GenBank/DDBJ whole genome shotgun (WGS) entry which is preliminary data.</text>
</comment>
<evidence type="ECO:0000256" key="2">
    <source>
        <dbReference type="SAM" id="Phobius"/>
    </source>
</evidence>
<feature type="region of interest" description="Disordered" evidence="1">
    <location>
        <begin position="53"/>
        <end position="161"/>
    </location>
</feature>
<evidence type="ECO:0000313" key="3">
    <source>
        <dbReference type="EMBL" id="CAB4032464.1"/>
    </source>
</evidence>
<evidence type="ECO:0000256" key="1">
    <source>
        <dbReference type="SAM" id="MobiDB-lite"/>
    </source>
</evidence>
<feature type="compositionally biased region" description="Basic and acidic residues" evidence="1">
    <location>
        <begin position="139"/>
        <end position="161"/>
    </location>
</feature>
<feature type="compositionally biased region" description="Basic residues" evidence="1">
    <location>
        <begin position="57"/>
        <end position="68"/>
    </location>
</feature>